<dbReference type="AlphaFoldDB" id="A0A7D9E111"/>
<dbReference type="EMBL" id="CACRXK020003514">
    <property type="protein sequence ID" value="CAB3999097.1"/>
    <property type="molecule type" value="Genomic_DNA"/>
</dbReference>
<gene>
    <name evidence="1" type="ORF">PACLA_8A020847</name>
</gene>
<dbReference type="Proteomes" id="UP001152795">
    <property type="component" value="Unassembled WGS sequence"/>
</dbReference>
<reference evidence="1" key="1">
    <citation type="submission" date="2020-04" db="EMBL/GenBank/DDBJ databases">
        <authorList>
            <person name="Alioto T."/>
            <person name="Alioto T."/>
            <person name="Gomez Garrido J."/>
        </authorList>
    </citation>
    <scope>NUCLEOTIDE SEQUENCE</scope>
    <source>
        <strain evidence="1">A484AB</strain>
    </source>
</reference>
<proteinExistence type="predicted"/>
<accession>A0A7D9E111</accession>
<evidence type="ECO:0000313" key="1">
    <source>
        <dbReference type="EMBL" id="CAB3999097.1"/>
    </source>
</evidence>
<comment type="caution">
    <text evidence="1">The sequence shown here is derived from an EMBL/GenBank/DDBJ whole genome shotgun (WGS) entry which is preliminary data.</text>
</comment>
<keyword evidence="2" id="KW-1185">Reference proteome</keyword>
<evidence type="ECO:0000313" key="2">
    <source>
        <dbReference type="Proteomes" id="UP001152795"/>
    </source>
</evidence>
<sequence>MAKTDKSALMRILEEKCTNVQVTKIPQGAMLDAMAHIQSFRDIPDTFGKLSDLVLTQIVNMGSTNGCSRLDFVGDTYPQGSIKDMERERRAGKGAEVITIYGPEQKTPRQFKKFLSDGKNKESLLEFFFQSWTSAQLTTDITIYVAHGKFCHKLS</sequence>
<dbReference type="OrthoDB" id="6021232at2759"/>
<organism evidence="1 2">
    <name type="scientific">Paramuricea clavata</name>
    <name type="common">Red gorgonian</name>
    <name type="synonym">Violescent sea-whip</name>
    <dbReference type="NCBI Taxonomy" id="317549"/>
    <lineage>
        <taxon>Eukaryota</taxon>
        <taxon>Metazoa</taxon>
        <taxon>Cnidaria</taxon>
        <taxon>Anthozoa</taxon>
        <taxon>Octocorallia</taxon>
        <taxon>Malacalcyonacea</taxon>
        <taxon>Plexauridae</taxon>
        <taxon>Paramuricea</taxon>
    </lineage>
</organism>
<name>A0A7D9E111_PARCT</name>
<protein>
    <submittedName>
        <fullName evidence="1">Uncharacterized protein</fullName>
    </submittedName>
</protein>